<keyword evidence="1 4" id="KW-0808">Transferase</keyword>
<gene>
    <name evidence="4" type="ORF">RH861_01090</name>
</gene>
<name>A0ABU1FGR9_9MICO</name>
<dbReference type="Gene3D" id="3.40.630.30">
    <property type="match status" value="1"/>
</dbReference>
<dbReference type="InterPro" id="IPR000182">
    <property type="entry name" value="GNAT_dom"/>
</dbReference>
<dbReference type="PROSITE" id="PS51186">
    <property type="entry name" value="GNAT"/>
    <property type="match status" value="1"/>
</dbReference>
<sequence>MIREIRATDATEIVDVAVASTLFAPEDRPFVQEIVDGYLATGAPEGQRMRVVEIDGRIHGVVYYQPKPAAAGVWDLTMIAVPKAAHGRGHGSELMRHVEAELREQGERLLMVETSSTDAFTATRGFYSGLGYEEVARVRDYWSDGDDLVLFRKDLRR</sequence>
<protein>
    <submittedName>
        <fullName evidence="4">GNAT family N-acetyltransferase</fullName>
        <ecNumber evidence="4">2.3.1.-</ecNumber>
    </submittedName>
</protein>
<dbReference type="GO" id="GO:0016746">
    <property type="term" value="F:acyltransferase activity"/>
    <property type="evidence" value="ECO:0007669"/>
    <property type="project" value="UniProtKB-KW"/>
</dbReference>
<organism evidence="4 5">
    <name type="scientific">Agromyces indicus</name>
    <dbReference type="NCBI Taxonomy" id="758919"/>
    <lineage>
        <taxon>Bacteria</taxon>
        <taxon>Bacillati</taxon>
        <taxon>Actinomycetota</taxon>
        <taxon>Actinomycetes</taxon>
        <taxon>Micrococcales</taxon>
        <taxon>Microbacteriaceae</taxon>
        <taxon>Agromyces</taxon>
    </lineage>
</organism>
<feature type="domain" description="N-acetyltransferase" evidence="3">
    <location>
        <begin position="1"/>
        <end position="156"/>
    </location>
</feature>
<dbReference type="Pfam" id="PF13508">
    <property type="entry name" value="Acetyltransf_7"/>
    <property type="match status" value="1"/>
</dbReference>
<evidence type="ECO:0000256" key="2">
    <source>
        <dbReference type="ARBA" id="ARBA00023315"/>
    </source>
</evidence>
<proteinExistence type="predicted"/>
<evidence type="ECO:0000313" key="4">
    <source>
        <dbReference type="EMBL" id="MDR5690651.1"/>
    </source>
</evidence>
<dbReference type="PANTHER" id="PTHR43877">
    <property type="entry name" value="AMINOALKYLPHOSPHONATE N-ACETYLTRANSFERASE-RELATED-RELATED"/>
    <property type="match status" value="1"/>
</dbReference>
<dbReference type="InterPro" id="IPR050832">
    <property type="entry name" value="Bact_Acetyltransf"/>
</dbReference>
<dbReference type="EC" id="2.3.1.-" evidence="4"/>
<dbReference type="Proteomes" id="UP001260072">
    <property type="component" value="Unassembled WGS sequence"/>
</dbReference>
<dbReference type="RefSeq" id="WP_310519379.1">
    <property type="nucleotide sequence ID" value="NZ_BAABBS010000001.1"/>
</dbReference>
<accession>A0ABU1FGR9</accession>
<dbReference type="EMBL" id="JAVKGS010000001">
    <property type="protein sequence ID" value="MDR5690651.1"/>
    <property type="molecule type" value="Genomic_DNA"/>
</dbReference>
<keyword evidence="2 4" id="KW-0012">Acyltransferase</keyword>
<evidence type="ECO:0000313" key="5">
    <source>
        <dbReference type="Proteomes" id="UP001260072"/>
    </source>
</evidence>
<reference evidence="5" key="1">
    <citation type="submission" date="2023-07" db="EMBL/GenBank/DDBJ databases">
        <title>Description of three actinobacteria isolated from air of manufacturing shop in a pharmaceutical factory.</title>
        <authorList>
            <person name="Zhang D.-F."/>
        </authorList>
    </citation>
    <scope>NUCLEOTIDE SEQUENCE [LARGE SCALE GENOMIC DNA]</scope>
    <source>
        <strain evidence="5">CCTCC AB 2011122</strain>
    </source>
</reference>
<dbReference type="SUPFAM" id="SSF55729">
    <property type="entry name" value="Acyl-CoA N-acyltransferases (Nat)"/>
    <property type="match status" value="1"/>
</dbReference>
<evidence type="ECO:0000259" key="3">
    <source>
        <dbReference type="PROSITE" id="PS51186"/>
    </source>
</evidence>
<dbReference type="PANTHER" id="PTHR43877:SF2">
    <property type="entry name" value="AMINOALKYLPHOSPHONATE N-ACETYLTRANSFERASE-RELATED"/>
    <property type="match status" value="1"/>
</dbReference>
<keyword evidence="5" id="KW-1185">Reference proteome</keyword>
<dbReference type="InterPro" id="IPR016181">
    <property type="entry name" value="Acyl_CoA_acyltransferase"/>
</dbReference>
<dbReference type="CDD" id="cd04301">
    <property type="entry name" value="NAT_SF"/>
    <property type="match status" value="1"/>
</dbReference>
<comment type="caution">
    <text evidence="4">The sequence shown here is derived from an EMBL/GenBank/DDBJ whole genome shotgun (WGS) entry which is preliminary data.</text>
</comment>
<evidence type="ECO:0000256" key="1">
    <source>
        <dbReference type="ARBA" id="ARBA00022679"/>
    </source>
</evidence>